<accession>A0ABV5GX36</accession>
<keyword evidence="1" id="KW-1133">Transmembrane helix</keyword>
<keyword evidence="1" id="KW-0472">Membrane</keyword>
<dbReference type="RefSeq" id="WP_290271442.1">
    <property type="nucleotide sequence ID" value="NZ_JAUFQP010000010.1"/>
</dbReference>
<evidence type="ECO:0000256" key="1">
    <source>
        <dbReference type="SAM" id="Phobius"/>
    </source>
</evidence>
<feature type="transmembrane region" description="Helical" evidence="1">
    <location>
        <begin position="15"/>
        <end position="34"/>
    </location>
</feature>
<gene>
    <name evidence="2" type="ORF">ACFFU1_04890</name>
</gene>
<keyword evidence="1" id="KW-0812">Transmembrane</keyword>
<keyword evidence="3" id="KW-1185">Reference proteome</keyword>
<dbReference type="EMBL" id="JBHMFA010000004">
    <property type="protein sequence ID" value="MFB9104220.1"/>
    <property type="molecule type" value="Genomic_DNA"/>
</dbReference>
<dbReference type="Proteomes" id="UP001589590">
    <property type="component" value="Unassembled WGS sequence"/>
</dbReference>
<name>A0ABV5GX36_9FLAO</name>
<organism evidence="2 3">
    <name type="scientific">Algibacter miyuki</name>
    <dbReference type="NCBI Taxonomy" id="1306933"/>
    <lineage>
        <taxon>Bacteria</taxon>
        <taxon>Pseudomonadati</taxon>
        <taxon>Bacteroidota</taxon>
        <taxon>Flavobacteriia</taxon>
        <taxon>Flavobacteriales</taxon>
        <taxon>Flavobacteriaceae</taxon>
        <taxon>Algibacter</taxon>
    </lineage>
</organism>
<protein>
    <submittedName>
        <fullName evidence="2">Uncharacterized protein</fullName>
    </submittedName>
</protein>
<feature type="transmembrane region" description="Helical" evidence="1">
    <location>
        <begin position="46"/>
        <end position="67"/>
    </location>
</feature>
<reference evidence="2 3" key="1">
    <citation type="submission" date="2024-09" db="EMBL/GenBank/DDBJ databases">
        <authorList>
            <person name="Sun Q."/>
            <person name="Mori K."/>
        </authorList>
    </citation>
    <scope>NUCLEOTIDE SEQUENCE [LARGE SCALE GENOMIC DNA]</scope>
    <source>
        <strain evidence="2 3">CECT 8300</strain>
    </source>
</reference>
<evidence type="ECO:0000313" key="3">
    <source>
        <dbReference type="Proteomes" id="UP001589590"/>
    </source>
</evidence>
<sequence length="83" mass="9130">MLDALILKHLTKKGVIAYFVGQILLFGVLAFYIFGVKGSSMNEGEMPFIVGMVIIALIWAGICLLLWKKPKESGKIETAQTKS</sequence>
<comment type="caution">
    <text evidence="2">The sequence shown here is derived from an EMBL/GenBank/DDBJ whole genome shotgun (WGS) entry which is preliminary data.</text>
</comment>
<evidence type="ECO:0000313" key="2">
    <source>
        <dbReference type="EMBL" id="MFB9104220.1"/>
    </source>
</evidence>
<proteinExistence type="predicted"/>